<keyword evidence="1" id="KW-0472">Membrane</keyword>
<reference evidence="3 4" key="1">
    <citation type="submission" date="2017-09" db="EMBL/GenBank/DDBJ databases">
        <title>Depth-based differentiation of microbial function through sediment-hosted aquifers and enrichment of novel symbionts in the deep terrestrial subsurface.</title>
        <authorList>
            <person name="Probst A.J."/>
            <person name="Ladd B."/>
            <person name="Jarett J.K."/>
            <person name="Geller-Mcgrath D.E."/>
            <person name="Sieber C.M."/>
            <person name="Emerson J.B."/>
            <person name="Anantharaman K."/>
            <person name="Thomas B.C."/>
            <person name="Malmstrom R."/>
            <person name="Stieglmeier M."/>
            <person name="Klingl A."/>
            <person name="Woyke T."/>
            <person name="Ryan C.M."/>
            <person name="Banfield J.F."/>
        </authorList>
    </citation>
    <scope>NUCLEOTIDE SEQUENCE [LARGE SCALE GENOMIC DNA]</scope>
    <source>
        <strain evidence="3">CG11_big_fil_rev_8_21_14_0_20_45_26</strain>
    </source>
</reference>
<protein>
    <recommendedName>
        <fullName evidence="2">Glycosyltransferase RgtA/B/C/D-like domain-containing protein</fullName>
    </recommendedName>
</protein>
<feature type="transmembrane region" description="Helical" evidence="1">
    <location>
        <begin position="199"/>
        <end position="220"/>
    </location>
</feature>
<dbReference type="AlphaFoldDB" id="A0A2H0LQZ1"/>
<gene>
    <name evidence="3" type="ORF">COV74_03100</name>
</gene>
<feature type="domain" description="Glycosyltransferase RgtA/B/C/D-like" evidence="2">
    <location>
        <begin position="63"/>
        <end position="220"/>
    </location>
</feature>
<evidence type="ECO:0000313" key="3">
    <source>
        <dbReference type="EMBL" id="PIQ86832.1"/>
    </source>
</evidence>
<feature type="transmembrane region" description="Helical" evidence="1">
    <location>
        <begin position="303"/>
        <end position="321"/>
    </location>
</feature>
<feature type="transmembrane region" description="Helical" evidence="1">
    <location>
        <begin position="83"/>
        <end position="103"/>
    </location>
</feature>
<keyword evidence="1" id="KW-0812">Transmembrane</keyword>
<name>A0A2H0LQZ1_9BACT</name>
<accession>A0A2H0LQZ1</accession>
<dbReference type="EMBL" id="PCVY01000028">
    <property type="protein sequence ID" value="PIQ86832.1"/>
    <property type="molecule type" value="Genomic_DNA"/>
</dbReference>
<comment type="caution">
    <text evidence="3">The sequence shown here is derived from an EMBL/GenBank/DDBJ whole genome shotgun (WGS) entry which is preliminary data.</text>
</comment>
<feature type="transmembrane region" description="Helical" evidence="1">
    <location>
        <begin position="12"/>
        <end position="29"/>
    </location>
</feature>
<organism evidence="3 4">
    <name type="scientific">Candidatus Abzuiibacterium crystallinum</name>
    <dbReference type="NCBI Taxonomy" id="1974748"/>
    <lineage>
        <taxon>Bacteria</taxon>
        <taxon>Pseudomonadati</taxon>
        <taxon>Candidatus Omnitrophota</taxon>
        <taxon>Candidatus Abzuiibacterium</taxon>
    </lineage>
</organism>
<feature type="transmembrane region" description="Helical" evidence="1">
    <location>
        <begin position="110"/>
        <end position="128"/>
    </location>
</feature>
<feature type="transmembrane region" description="Helical" evidence="1">
    <location>
        <begin position="333"/>
        <end position="351"/>
    </location>
</feature>
<feature type="transmembrane region" description="Helical" evidence="1">
    <location>
        <begin position="244"/>
        <end position="267"/>
    </location>
</feature>
<dbReference type="Pfam" id="PF13231">
    <property type="entry name" value="PMT_2"/>
    <property type="match status" value="1"/>
</dbReference>
<sequence>MLSQNRDKTTFALLSIILLSNAIFLFRHASHYFDVYEMGALMDAGWRILKGQLPYLDFQCSSGPVHLYLITLFYRIFGIGKNAMLVFLIVSHSAAILLTYAMARRYCPKAIAFLTSLLTTVCFYWTISHPWPDQTAHLFGLGGVCLLIYQTPFSSKSSAFKNGLLCGFFFILSMATKSNVGLAYGLTFVFFFLSVEGRLQGLLGLLLGTLLGGAIMLLVIRDPVAYYNQAFAAFYTGELASRRLISFLILFTYFVEWYWLIGIITLAVIEKNIKTHQPWVMLFICFYGIMIFTRFSSTIRPEANIPLSGVFLAMAFSLLFKDRENHTSTLGKIVFKSAIVMMVFFSGLLIASSAKRGLALNAWADGGIDSFNHYTMASRGVAGWQTSHQTGEAVDALTQLIKTYVPANDSLLVLSDLPILYLLTNHESYEGIPVALRVNEEPPPGEPSQKISQYVQTHTPDWIVTHKSEPSTPRVTDIIPYLGLTDMINEHYMIAAQHENYVLLVHRKRLTELTPTIVQLHQLTGV</sequence>
<dbReference type="Proteomes" id="UP000230859">
    <property type="component" value="Unassembled WGS sequence"/>
</dbReference>
<dbReference type="InterPro" id="IPR038731">
    <property type="entry name" value="RgtA/B/C-like"/>
</dbReference>
<evidence type="ECO:0000256" key="1">
    <source>
        <dbReference type="SAM" id="Phobius"/>
    </source>
</evidence>
<proteinExistence type="predicted"/>
<evidence type="ECO:0000313" key="4">
    <source>
        <dbReference type="Proteomes" id="UP000230859"/>
    </source>
</evidence>
<feature type="transmembrane region" description="Helical" evidence="1">
    <location>
        <begin position="164"/>
        <end position="193"/>
    </location>
</feature>
<evidence type="ECO:0000259" key="2">
    <source>
        <dbReference type="Pfam" id="PF13231"/>
    </source>
</evidence>
<keyword evidence="1" id="KW-1133">Transmembrane helix</keyword>
<feature type="transmembrane region" description="Helical" evidence="1">
    <location>
        <begin position="279"/>
        <end position="296"/>
    </location>
</feature>